<proteinExistence type="predicted"/>
<accession>A0A1S7LGJ6</accession>
<evidence type="ECO:0000313" key="2">
    <source>
        <dbReference type="EMBL" id="CRH06070.1"/>
    </source>
</evidence>
<dbReference type="AlphaFoldDB" id="A0A1S7LGJ6"/>
<dbReference type="EMBL" id="LO017727">
    <property type="protein sequence ID" value="CRH06070.1"/>
    <property type="molecule type" value="Genomic_DNA"/>
</dbReference>
<feature type="region of interest" description="Disordered" evidence="1">
    <location>
        <begin position="188"/>
        <end position="217"/>
    </location>
</feature>
<organism evidence="2">
    <name type="scientific">Magnetococcus massalia (strain MO-1)</name>
    <dbReference type="NCBI Taxonomy" id="451514"/>
    <lineage>
        <taxon>Bacteria</taxon>
        <taxon>Pseudomonadati</taxon>
        <taxon>Pseudomonadota</taxon>
        <taxon>Magnetococcia</taxon>
        <taxon>Magnetococcales</taxon>
        <taxon>Magnetococcaceae</taxon>
        <taxon>Magnetococcus</taxon>
    </lineage>
</organism>
<sequence length="217" mass="24706">MYSNNSYNGLDPHAIKLIQYKANQLAEMPCFRAWDPEDVEQELAIASHQSEQRFDADLSAKKTFLSRVIQNRCATMVSKASAPHRFPGDAPLSWEALTDLDREGAIDYVGSIEGAEAVELRLDFRHHYQHLSDVQKRLCNLLPYHSTRTLSKKMGCSKPTLYRHIADLRRSFCQFGFQKKARPRETISRRAEYISDEGVDHKNSARKTGEHGHGSGN</sequence>
<protein>
    <submittedName>
        <fullName evidence="2">Putative RNA polymerase, sigma-24 subunit</fullName>
    </submittedName>
</protein>
<name>A0A1S7LGJ6_MAGMO</name>
<evidence type="ECO:0000256" key="1">
    <source>
        <dbReference type="SAM" id="MobiDB-lite"/>
    </source>
</evidence>
<reference evidence="2" key="1">
    <citation type="submission" date="2015-04" db="EMBL/GenBank/DDBJ databases">
        <authorList>
            <person name="Syromyatnikov M.Y."/>
            <person name="Popov V.N."/>
        </authorList>
    </citation>
    <scope>NUCLEOTIDE SEQUENCE</scope>
    <source>
        <strain evidence="2">MO-1</strain>
    </source>
</reference>
<gene>
    <name evidence="2" type="ORF">MAGMO_1895</name>
</gene>